<dbReference type="Proteomes" id="UP000727456">
    <property type="component" value="Unassembled WGS sequence"/>
</dbReference>
<name>A0ABX0TV37_9SPHN</name>
<keyword evidence="2" id="KW-1185">Reference proteome</keyword>
<accession>A0ABX0TV37</accession>
<sequence length="116" mass="12838">MLSLPPELLAAMEPIEPEEDDDVLMLETKLRHLNAIFAYALARAVAKDDVPSILRGGRAIQKLFQLDLLTAPQRAAYRARSRVEPTLQLLGEILGVDDAATGTRELPFGTLREAMR</sequence>
<proteinExistence type="predicted"/>
<dbReference type="RefSeq" id="WP_167073099.1">
    <property type="nucleotide sequence ID" value="NZ_JAAOZC010000004.1"/>
</dbReference>
<protein>
    <submittedName>
        <fullName evidence="1">Uncharacterized protein</fullName>
    </submittedName>
</protein>
<reference evidence="1 2" key="1">
    <citation type="submission" date="2020-03" db="EMBL/GenBank/DDBJ databases">
        <title>Genomic Encyclopedia of Type Strains, Phase III (KMG-III): the genomes of soil and plant-associated and newly described type strains.</title>
        <authorList>
            <person name="Whitman W."/>
        </authorList>
    </citation>
    <scope>NUCLEOTIDE SEQUENCE [LARGE SCALE GENOMIC DNA]</scope>
    <source>
        <strain evidence="1 2">CECT 8804</strain>
    </source>
</reference>
<dbReference type="EMBL" id="JAAOZC010000004">
    <property type="protein sequence ID" value="NIJ08247.1"/>
    <property type="molecule type" value="Genomic_DNA"/>
</dbReference>
<gene>
    <name evidence="1" type="ORF">FHS31_001864</name>
</gene>
<evidence type="ECO:0000313" key="1">
    <source>
        <dbReference type="EMBL" id="NIJ08247.1"/>
    </source>
</evidence>
<organism evidence="1 2">
    <name type="scientific">Sphingomonas vulcanisoli</name>
    <dbReference type="NCBI Taxonomy" id="1658060"/>
    <lineage>
        <taxon>Bacteria</taxon>
        <taxon>Pseudomonadati</taxon>
        <taxon>Pseudomonadota</taxon>
        <taxon>Alphaproteobacteria</taxon>
        <taxon>Sphingomonadales</taxon>
        <taxon>Sphingomonadaceae</taxon>
        <taxon>Sphingomonas</taxon>
    </lineage>
</organism>
<comment type="caution">
    <text evidence="1">The sequence shown here is derived from an EMBL/GenBank/DDBJ whole genome shotgun (WGS) entry which is preliminary data.</text>
</comment>
<evidence type="ECO:0000313" key="2">
    <source>
        <dbReference type="Proteomes" id="UP000727456"/>
    </source>
</evidence>